<name>A0AAD5A157_SILAS</name>
<dbReference type="AlphaFoldDB" id="A0AAD5A157"/>
<proteinExistence type="predicted"/>
<reference evidence="1" key="1">
    <citation type="submission" date="2018-07" db="EMBL/GenBank/DDBJ databases">
        <title>Comparative genomics of catfishes provides insights into carnivory and benthic adaptation.</title>
        <authorList>
            <person name="Zhang Y."/>
            <person name="Wang D."/>
            <person name="Peng Z."/>
            <person name="Zheng S."/>
            <person name="Shao F."/>
            <person name="Tao W."/>
        </authorList>
    </citation>
    <scope>NUCLEOTIDE SEQUENCE</scope>
    <source>
        <strain evidence="1">Chongqing</strain>
    </source>
</reference>
<evidence type="ECO:0000313" key="2">
    <source>
        <dbReference type="Proteomes" id="UP001205998"/>
    </source>
</evidence>
<keyword evidence="1" id="KW-0808">Transferase</keyword>
<comment type="caution">
    <text evidence="1">The sequence shown here is derived from an EMBL/GenBank/DDBJ whole genome shotgun (WGS) entry which is preliminary data.</text>
</comment>
<dbReference type="InterPro" id="IPR036034">
    <property type="entry name" value="PDZ_sf"/>
</dbReference>
<dbReference type="GO" id="GO:0016301">
    <property type="term" value="F:kinase activity"/>
    <property type="evidence" value="ECO:0007669"/>
    <property type="project" value="UniProtKB-KW"/>
</dbReference>
<dbReference type="PANTHER" id="PTHR10316">
    <property type="entry name" value="MEMBRANE ASSOCIATED GUANYLATE KINASE-RELATED"/>
    <property type="match status" value="1"/>
</dbReference>
<protein>
    <submittedName>
        <fullName evidence="1">Membrane-associated guanylate kinase, WW and PDZ domain-containing protein 2-like</fullName>
    </submittedName>
</protein>
<keyword evidence="1" id="KW-0418">Kinase</keyword>
<organism evidence="1 2">
    <name type="scientific">Silurus asotus</name>
    <name type="common">Amur catfish</name>
    <name type="synonym">Parasilurus asotus</name>
    <dbReference type="NCBI Taxonomy" id="30991"/>
    <lineage>
        <taxon>Eukaryota</taxon>
        <taxon>Metazoa</taxon>
        <taxon>Chordata</taxon>
        <taxon>Craniata</taxon>
        <taxon>Vertebrata</taxon>
        <taxon>Euteleostomi</taxon>
        <taxon>Actinopterygii</taxon>
        <taxon>Neopterygii</taxon>
        <taxon>Teleostei</taxon>
        <taxon>Ostariophysi</taxon>
        <taxon>Siluriformes</taxon>
        <taxon>Siluridae</taxon>
        <taxon>Silurus</taxon>
    </lineage>
</organism>
<gene>
    <name evidence="1" type="ORF">C0J50_12341</name>
</gene>
<sequence length="117" mass="12965">MSKKQKKRSHWSSRVHEVVLAQDLLSMDLRGGAELGQFPLLGVLDDGRPAEGPSREELVLEVNDTPVPGLTSRDVMAVMKHCRAPVRLTCVTPGELLPERDHVQRVDSHKESNGTFS</sequence>
<evidence type="ECO:0000313" key="1">
    <source>
        <dbReference type="EMBL" id="KAI5607969.1"/>
    </source>
</evidence>
<dbReference type="EMBL" id="MU586637">
    <property type="protein sequence ID" value="KAI5607969.1"/>
    <property type="molecule type" value="Genomic_DNA"/>
</dbReference>
<dbReference type="GO" id="GO:0005737">
    <property type="term" value="C:cytoplasm"/>
    <property type="evidence" value="ECO:0007669"/>
    <property type="project" value="TreeGrafter"/>
</dbReference>
<dbReference type="SUPFAM" id="SSF50156">
    <property type="entry name" value="PDZ domain-like"/>
    <property type="match status" value="1"/>
</dbReference>
<dbReference type="GO" id="GO:0007165">
    <property type="term" value="P:signal transduction"/>
    <property type="evidence" value="ECO:0007669"/>
    <property type="project" value="TreeGrafter"/>
</dbReference>
<dbReference type="GO" id="GO:0005911">
    <property type="term" value="C:cell-cell junction"/>
    <property type="evidence" value="ECO:0007669"/>
    <property type="project" value="TreeGrafter"/>
</dbReference>
<dbReference type="Gene3D" id="2.30.42.10">
    <property type="match status" value="1"/>
</dbReference>
<keyword evidence="2" id="KW-1185">Reference proteome</keyword>
<accession>A0AAD5A157</accession>
<dbReference type="Proteomes" id="UP001205998">
    <property type="component" value="Unassembled WGS sequence"/>
</dbReference>
<dbReference type="PANTHER" id="PTHR10316:SF40">
    <property type="entry name" value="LD27118P"/>
    <property type="match status" value="1"/>
</dbReference>